<accession>A0AC35GIT4</accession>
<sequence length="146" mass="16736">MGSGMSVHDETFDKLSSESGLSKKSIKSLYERFETLATHKDLALNERFMNEDDFKNIDELHKNPLGERLIEAFFAVADADNHRIYFKDFVRKMIGANVSDAKVDSIAERTMRETDGDADGSITFQEFCQAMEKTDIEQKMSFRFLT</sequence>
<proteinExistence type="predicted"/>
<reference evidence="2" key="1">
    <citation type="submission" date="2022-11" db="UniProtKB">
        <authorList>
            <consortium name="WormBaseParasite"/>
        </authorList>
    </citation>
    <scope>IDENTIFICATION</scope>
</reference>
<evidence type="ECO:0000313" key="2">
    <source>
        <dbReference type="WBParaSite" id="PS1159_v2.g5658.t1"/>
    </source>
</evidence>
<dbReference type="Proteomes" id="UP000887580">
    <property type="component" value="Unplaced"/>
</dbReference>
<name>A0AC35GIT4_9BILA</name>
<protein>
    <submittedName>
        <fullName evidence="2">EF-hand domain-containing protein</fullName>
    </submittedName>
</protein>
<dbReference type="WBParaSite" id="PS1159_v2.g5658.t1">
    <property type="protein sequence ID" value="PS1159_v2.g5658.t1"/>
    <property type="gene ID" value="PS1159_v2.g5658"/>
</dbReference>
<organism evidence="1 2">
    <name type="scientific">Panagrolaimus sp. PS1159</name>
    <dbReference type="NCBI Taxonomy" id="55785"/>
    <lineage>
        <taxon>Eukaryota</taxon>
        <taxon>Metazoa</taxon>
        <taxon>Ecdysozoa</taxon>
        <taxon>Nematoda</taxon>
        <taxon>Chromadorea</taxon>
        <taxon>Rhabditida</taxon>
        <taxon>Tylenchina</taxon>
        <taxon>Panagrolaimomorpha</taxon>
        <taxon>Panagrolaimoidea</taxon>
        <taxon>Panagrolaimidae</taxon>
        <taxon>Panagrolaimus</taxon>
    </lineage>
</organism>
<evidence type="ECO:0000313" key="1">
    <source>
        <dbReference type="Proteomes" id="UP000887580"/>
    </source>
</evidence>